<dbReference type="KEGG" id="hxa:Halxa_3023"/>
<keyword evidence="2" id="KW-0812">Transmembrane</keyword>
<feature type="transmembrane region" description="Helical" evidence="2">
    <location>
        <begin position="59"/>
        <end position="87"/>
    </location>
</feature>
<keyword evidence="4" id="KW-1185">Reference proteome</keyword>
<dbReference type="STRING" id="797210.Halxa_3023"/>
<feature type="region of interest" description="Disordered" evidence="1">
    <location>
        <begin position="106"/>
        <end position="150"/>
    </location>
</feature>
<sequence>MIEPVPLQSSLGPIRFWAIVVLLGFGVFFTLVSTVGVLRLPDIYARAHTASQTDTLGAGFALAAVALAFGWQQAAVYTVLLLFFIFITNPTAAHAIARSAAESGVEPLLAEESEAETEPASGDDADDPDTGAGPNPAPDGGAGTDGGETR</sequence>
<dbReference type="Proteomes" id="UP000006794">
    <property type="component" value="Chromosome"/>
</dbReference>
<dbReference type="OrthoDB" id="19138at2157"/>
<dbReference type="AlphaFoldDB" id="F8D5D6"/>
<accession>F8D5D6</accession>
<name>F8D5D6_HALXS</name>
<dbReference type="NCBIfam" id="NF009314">
    <property type="entry name" value="PRK12674.1-2"/>
    <property type="match status" value="1"/>
</dbReference>
<dbReference type="NCBIfam" id="TIGR01300">
    <property type="entry name" value="CPA3_mnhG_phaG"/>
    <property type="match status" value="1"/>
</dbReference>
<protein>
    <submittedName>
        <fullName evidence="3">Monovalent cation/proton antiporter, MnhG/PhaG subunit</fullName>
    </submittedName>
</protein>
<reference evidence="3 4" key="1">
    <citation type="journal article" date="2012" name="Stand. Genomic Sci.">
        <title>Complete genome sequence of Halopiger xanaduensis type strain (SH-6(T)).</title>
        <authorList>
            <person name="Anderson I."/>
            <person name="Tindall B.J."/>
            <person name="Rohde M."/>
            <person name="Lucas S."/>
            <person name="Han J."/>
            <person name="Lapidus A."/>
            <person name="Cheng J.F."/>
            <person name="Goodwin L."/>
            <person name="Pitluck S."/>
            <person name="Peters L."/>
            <person name="Pati A."/>
            <person name="Mikhailova N."/>
            <person name="Pagani I."/>
            <person name="Teshima H."/>
            <person name="Han C."/>
            <person name="Tapia R."/>
            <person name="Land M."/>
            <person name="Woyke T."/>
            <person name="Klenk H.P."/>
            <person name="Kyrpides N."/>
            <person name="Ivanova N."/>
        </authorList>
    </citation>
    <scope>NUCLEOTIDE SEQUENCE [LARGE SCALE GENOMIC DNA]</scope>
    <source>
        <strain evidence="4">DSM 18323 / JCM 14033 / SH-6</strain>
    </source>
</reference>
<evidence type="ECO:0000256" key="2">
    <source>
        <dbReference type="SAM" id="Phobius"/>
    </source>
</evidence>
<dbReference type="InterPro" id="IPR005133">
    <property type="entry name" value="PhaG_MnhG_YufB"/>
</dbReference>
<dbReference type="EMBL" id="CP002839">
    <property type="protein sequence ID" value="AEH37639.1"/>
    <property type="molecule type" value="Genomic_DNA"/>
</dbReference>
<keyword evidence="2" id="KW-0472">Membrane</keyword>
<evidence type="ECO:0000313" key="4">
    <source>
        <dbReference type="Proteomes" id="UP000006794"/>
    </source>
</evidence>
<feature type="compositionally biased region" description="Acidic residues" evidence="1">
    <location>
        <begin position="109"/>
        <end position="129"/>
    </location>
</feature>
<proteinExistence type="predicted"/>
<dbReference type="HOGENOM" id="CLU_121334_0_4_2"/>
<evidence type="ECO:0000313" key="3">
    <source>
        <dbReference type="EMBL" id="AEH37639.1"/>
    </source>
</evidence>
<feature type="compositionally biased region" description="Gly residues" evidence="1">
    <location>
        <begin position="140"/>
        <end position="150"/>
    </location>
</feature>
<keyword evidence="2" id="KW-1133">Transmembrane helix</keyword>
<evidence type="ECO:0000256" key="1">
    <source>
        <dbReference type="SAM" id="MobiDB-lite"/>
    </source>
</evidence>
<dbReference type="Pfam" id="PF03334">
    <property type="entry name" value="PhaG_MnhG_YufB"/>
    <property type="match status" value="1"/>
</dbReference>
<gene>
    <name evidence="3" type="ordered locus">Halxa_3023</name>
</gene>
<dbReference type="PANTHER" id="PTHR34703">
    <property type="entry name" value="ANTIPORTER SUBUNIT MNHG2-RELATED"/>
    <property type="match status" value="1"/>
</dbReference>
<organism evidence="3 4">
    <name type="scientific">Halopiger xanaduensis (strain DSM 18323 / JCM 14033 / SH-6)</name>
    <dbReference type="NCBI Taxonomy" id="797210"/>
    <lineage>
        <taxon>Archaea</taxon>
        <taxon>Methanobacteriati</taxon>
        <taxon>Methanobacteriota</taxon>
        <taxon>Stenosarchaea group</taxon>
        <taxon>Halobacteria</taxon>
        <taxon>Halobacteriales</taxon>
        <taxon>Natrialbaceae</taxon>
        <taxon>Halopiger</taxon>
    </lineage>
</organism>
<dbReference type="PANTHER" id="PTHR34703:SF1">
    <property type="entry name" value="ANTIPORTER SUBUNIT MNHG2-RELATED"/>
    <property type="match status" value="1"/>
</dbReference>
<dbReference type="RefSeq" id="WP_013880529.1">
    <property type="nucleotide sequence ID" value="NC_015666.1"/>
</dbReference>
<dbReference type="eggNOG" id="arCOG03082">
    <property type="taxonomic scope" value="Archaea"/>
</dbReference>
<dbReference type="GeneID" id="10797976"/>
<feature type="transmembrane region" description="Helical" evidence="2">
    <location>
        <begin position="16"/>
        <end position="38"/>
    </location>
</feature>
<dbReference type="GO" id="GO:0015385">
    <property type="term" value="F:sodium:proton antiporter activity"/>
    <property type="evidence" value="ECO:0007669"/>
    <property type="project" value="TreeGrafter"/>
</dbReference>